<dbReference type="AlphaFoldDB" id="A0A6N6RIQ1"/>
<sequence>MKKTLLSISVFALALMPLASFGQITIESYDFRLPVGADTAYLQVVAAGNSTVTPGTNMTWDQSGLFGGANLDYVLESVSDPNHPNAQGRIDIPANLGNGLFLDEFYTYYGVNGNSYSEVGFEIEGKSFSIGNLTGDMNDTIKTLDTIFNYDAKILQFPATMGDNWTSNFHIWVPFTITVESAAWYGDTIALRQDVVLHDTVKGWGTIILPTGESMDAILVQTTGIRVDSAYFNGAPMNPVLAQQFGFTQNDTIRFNRMAFYTKGLNYSAYEYSEIDGQQGTPTFYRTSNISVDESAALPLVVYPNPAYDVIELMGNVDGAVQVLNLNGQVVIEREFEATESARLDVSALPSGVYLLRAANQTIRITIE</sequence>
<dbReference type="NCBIfam" id="TIGR04183">
    <property type="entry name" value="Por_Secre_tail"/>
    <property type="match status" value="1"/>
</dbReference>
<dbReference type="EMBL" id="WBVO01000002">
    <property type="protein sequence ID" value="KAB2813856.1"/>
    <property type="molecule type" value="Genomic_DNA"/>
</dbReference>
<reference evidence="4 5" key="1">
    <citation type="submission" date="2019-09" db="EMBL/GenBank/DDBJ databases">
        <title>Genomes of family Cryomorphaceae.</title>
        <authorList>
            <person name="Bowman J.P."/>
        </authorList>
    </citation>
    <scope>NUCLEOTIDE SEQUENCE [LARGE SCALE GENOMIC DNA]</scope>
    <source>
        <strain evidence="4 5">LMG 25704</strain>
    </source>
</reference>
<dbReference type="RefSeq" id="WP_151666524.1">
    <property type="nucleotide sequence ID" value="NZ_WBVO01000002.1"/>
</dbReference>
<feature type="signal peptide" evidence="2">
    <location>
        <begin position="1"/>
        <end position="22"/>
    </location>
</feature>
<comment type="caution">
    <text evidence="4">The sequence shown here is derived from an EMBL/GenBank/DDBJ whole genome shotgun (WGS) entry which is preliminary data.</text>
</comment>
<evidence type="ECO:0000256" key="1">
    <source>
        <dbReference type="ARBA" id="ARBA00022729"/>
    </source>
</evidence>
<organism evidence="4 5">
    <name type="scientific">Phaeocystidibacter luteus</name>
    <dbReference type="NCBI Taxonomy" id="911197"/>
    <lineage>
        <taxon>Bacteria</taxon>
        <taxon>Pseudomonadati</taxon>
        <taxon>Bacteroidota</taxon>
        <taxon>Flavobacteriia</taxon>
        <taxon>Flavobacteriales</taxon>
        <taxon>Phaeocystidibacteraceae</taxon>
        <taxon>Phaeocystidibacter</taxon>
    </lineage>
</organism>
<keyword evidence="5" id="KW-1185">Reference proteome</keyword>
<keyword evidence="1 2" id="KW-0732">Signal</keyword>
<feature type="domain" description="Secretion system C-terminal sorting" evidence="3">
    <location>
        <begin position="302"/>
        <end position="363"/>
    </location>
</feature>
<evidence type="ECO:0000313" key="5">
    <source>
        <dbReference type="Proteomes" id="UP000468650"/>
    </source>
</evidence>
<gene>
    <name evidence="4" type="ORF">F8C67_04005</name>
</gene>
<accession>A0A6N6RIQ1</accession>
<dbReference type="Proteomes" id="UP000468650">
    <property type="component" value="Unassembled WGS sequence"/>
</dbReference>
<protein>
    <submittedName>
        <fullName evidence="4">T9SS type A sorting domain-containing protein</fullName>
    </submittedName>
</protein>
<feature type="chain" id="PRO_5026852531" evidence="2">
    <location>
        <begin position="23"/>
        <end position="368"/>
    </location>
</feature>
<proteinExistence type="predicted"/>
<evidence type="ECO:0000259" key="3">
    <source>
        <dbReference type="Pfam" id="PF18962"/>
    </source>
</evidence>
<evidence type="ECO:0000313" key="4">
    <source>
        <dbReference type="EMBL" id="KAB2813856.1"/>
    </source>
</evidence>
<dbReference type="OrthoDB" id="1081439at2"/>
<name>A0A6N6RIQ1_9FLAO</name>
<evidence type="ECO:0000256" key="2">
    <source>
        <dbReference type="SAM" id="SignalP"/>
    </source>
</evidence>
<dbReference type="InterPro" id="IPR026444">
    <property type="entry name" value="Secre_tail"/>
</dbReference>
<dbReference type="Pfam" id="PF18962">
    <property type="entry name" value="Por_Secre_tail"/>
    <property type="match status" value="1"/>
</dbReference>